<dbReference type="InterPro" id="IPR058641">
    <property type="entry name" value="GVIN1_dom"/>
</dbReference>
<evidence type="ECO:0000313" key="11">
    <source>
        <dbReference type="Ensembl" id="ENSCCRP00010117650.1"/>
    </source>
</evidence>
<keyword evidence="7" id="KW-0539">Nucleus</keyword>
<dbReference type="Gene3D" id="3.40.50.300">
    <property type="entry name" value="P-loop containing nucleotide triphosphate hydrolases"/>
    <property type="match status" value="1"/>
</dbReference>
<feature type="compositionally biased region" description="Polar residues" evidence="8">
    <location>
        <begin position="399"/>
        <end position="417"/>
    </location>
</feature>
<reference evidence="11" key="1">
    <citation type="submission" date="2025-08" db="UniProtKB">
        <authorList>
            <consortium name="Ensembl"/>
        </authorList>
    </citation>
    <scope>IDENTIFICATION</scope>
</reference>
<feature type="compositionally biased region" description="Low complexity" evidence="8">
    <location>
        <begin position="871"/>
        <end position="886"/>
    </location>
</feature>
<protein>
    <recommendedName>
        <fullName evidence="10">VLIG-type G domain-containing protein</fullName>
    </recommendedName>
</protein>
<evidence type="ECO:0000313" key="12">
    <source>
        <dbReference type="Proteomes" id="UP000694427"/>
    </source>
</evidence>
<feature type="compositionally biased region" description="Basic and acidic residues" evidence="8">
    <location>
        <begin position="1080"/>
        <end position="1102"/>
    </location>
</feature>
<feature type="compositionally biased region" description="Polar residues" evidence="8">
    <location>
        <begin position="898"/>
        <end position="910"/>
    </location>
</feature>
<dbReference type="PROSITE" id="PS51717">
    <property type="entry name" value="G_VLIG"/>
    <property type="match status" value="1"/>
</dbReference>
<evidence type="ECO:0000256" key="5">
    <source>
        <dbReference type="ARBA" id="ARBA00022741"/>
    </source>
</evidence>
<dbReference type="Pfam" id="PF25974">
    <property type="entry name" value="URGCP_9th"/>
    <property type="match status" value="1"/>
</dbReference>
<dbReference type="Proteomes" id="UP000694427">
    <property type="component" value="Unplaced"/>
</dbReference>
<feature type="region of interest" description="Disordered" evidence="8">
    <location>
        <begin position="205"/>
        <end position="433"/>
    </location>
</feature>
<feature type="compositionally biased region" description="Polar residues" evidence="8">
    <location>
        <begin position="805"/>
        <end position="815"/>
    </location>
</feature>
<keyword evidence="5" id="KW-0547">Nucleotide-binding</keyword>
<dbReference type="SUPFAM" id="SSF52540">
    <property type="entry name" value="P-loop containing nucleoside triphosphate hydrolases"/>
    <property type="match status" value="1"/>
</dbReference>
<comment type="similarity">
    <text evidence="3">Belongs to the TRAFAC class dynamin-like GTPase superfamily. Very large inducible GTPase (VLIG) family.</text>
</comment>
<dbReference type="Pfam" id="PF25683">
    <property type="entry name" value="URGCP_GTPase"/>
    <property type="match status" value="1"/>
</dbReference>
<feature type="region of interest" description="Disordered" evidence="8">
    <location>
        <begin position="445"/>
        <end position="521"/>
    </location>
</feature>
<feature type="compositionally biased region" description="Low complexity" evidence="8">
    <location>
        <begin position="445"/>
        <end position="476"/>
    </location>
</feature>
<feature type="region of interest" description="Disordered" evidence="8">
    <location>
        <begin position="663"/>
        <end position="956"/>
    </location>
</feature>
<keyword evidence="4" id="KW-0963">Cytoplasm</keyword>
<feature type="compositionally biased region" description="Low complexity" evidence="8">
    <location>
        <begin position="419"/>
        <end position="433"/>
    </location>
</feature>
<feature type="compositionally biased region" description="Polar residues" evidence="8">
    <location>
        <begin position="205"/>
        <end position="231"/>
    </location>
</feature>
<dbReference type="Pfam" id="PF25496">
    <property type="entry name" value="URGCP"/>
    <property type="match status" value="1"/>
</dbReference>
<feature type="compositionally biased region" description="Polar residues" evidence="8">
    <location>
        <begin position="302"/>
        <end position="322"/>
    </location>
</feature>
<feature type="compositionally biased region" description="Basic and acidic residues" evidence="8">
    <location>
        <begin position="1136"/>
        <end position="1154"/>
    </location>
</feature>
<dbReference type="PANTHER" id="PTHR22796:SF6">
    <property type="entry name" value="INTERFERON-INDUCED VERY LARGE GTPASE 1-RELATED"/>
    <property type="match status" value="1"/>
</dbReference>
<keyword evidence="6" id="KW-0342">GTP-binding</keyword>
<evidence type="ECO:0000256" key="2">
    <source>
        <dbReference type="ARBA" id="ARBA00004496"/>
    </source>
</evidence>
<organism evidence="11 12">
    <name type="scientific">Cyprinus carpio</name>
    <name type="common">Common carp</name>
    <dbReference type="NCBI Taxonomy" id="7962"/>
    <lineage>
        <taxon>Eukaryota</taxon>
        <taxon>Metazoa</taxon>
        <taxon>Chordata</taxon>
        <taxon>Craniata</taxon>
        <taxon>Vertebrata</taxon>
        <taxon>Euteleostomi</taxon>
        <taxon>Actinopterygii</taxon>
        <taxon>Neopterygii</taxon>
        <taxon>Teleostei</taxon>
        <taxon>Ostariophysi</taxon>
        <taxon>Cypriniformes</taxon>
        <taxon>Cyprinidae</taxon>
        <taxon>Cyprininae</taxon>
        <taxon>Cyprinus</taxon>
    </lineage>
</organism>
<feature type="compositionally biased region" description="Low complexity" evidence="8">
    <location>
        <begin position="261"/>
        <end position="286"/>
    </location>
</feature>
<dbReference type="Ensembl" id="ENSCCRT00010130720.1">
    <property type="protein sequence ID" value="ENSCCRP00010117650.1"/>
    <property type="gene ID" value="ENSCCRG00010051543.1"/>
</dbReference>
<feature type="compositionally biased region" description="Low complexity" evidence="8">
    <location>
        <begin position="915"/>
        <end position="955"/>
    </location>
</feature>
<name>A0A8C1RN46_CYPCA</name>
<evidence type="ECO:0000256" key="8">
    <source>
        <dbReference type="SAM" id="MobiDB-lite"/>
    </source>
</evidence>
<feature type="compositionally biased region" description="Low complexity" evidence="8">
    <location>
        <begin position="232"/>
        <end position="243"/>
    </location>
</feature>
<feature type="transmembrane region" description="Helical" evidence="9">
    <location>
        <begin position="53"/>
        <end position="71"/>
    </location>
</feature>
<evidence type="ECO:0000256" key="3">
    <source>
        <dbReference type="ARBA" id="ARBA00006828"/>
    </source>
</evidence>
<accession>A0A8C1RN46</accession>
<keyword evidence="12" id="KW-1185">Reference proteome</keyword>
<evidence type="ECO:0000256" key="9">
    <source>
        <dbReference type="SAM" id="Phobius"/>
    </source>
</evidence>
<feature type="compositionally biased region" description="Low complexity" evidence="8">
    <location>
        <begin position="483"/>
        <end position="521"/>
    </location>
</feature>
<evidence type="ECO:0000259" key="10">
    <source>
        <dbReference type="PROSITE" id="PS51717"/>
    </source>
</evidence>
<proteinExistence type="inferred from homology"/>
<dbReference type="InterPro" id="IPR030383">
    <property type="entry name" value="G_VLIG_dom"/>
</dbReference>
<feature type="domain" description="VLIG-type G" evidence="10">
    <location>
        <begin position="1768"/>
        <end position="2009"/>
    </location>
</feature>
<feature type="region of interest" description="Disordered" evidence="8">
    <location>
        <begin position="1080"/>
        <end position="1154"/>
    </location>
</feature>
<feature type="compositionally biased region" description="Basic and acidic residues" evidence="8">
    <location>
        <begin position="665"/>
        <end position="690"/>
    </location>
</feature>
<dbReference type="InterPro" id="IPR027417">
    <property type="entry name" value="P-loop_NTPase"/>
</dbReference>
<feature type="transmembrane region" description="Helical" evidence="9">
    <location>
        <begin position="28"/>
        <end position="47"/>
    </location>
</feature>
<keyword evidence="9" id="KW-0472">Membrane</keyword>
<keyword evidence="9" id="KW-0812">Transmembrane</keyword>
<dbReference type="PANTHER" id="PTHR22796">
    <property type="entry name" value="URG4-RELATED"/>
    <property type="match status" value="1"/>
</dbReference>
<evidence type="ECO:0000256" key="4">
    <source>
        <dbReference type="ARBA" id="ARBA00022490"/>
    </source>
</evidence>
<feature type="compositionally biased region" description="Low complexity" evidence="8">
    <location>
        <begin position="327"/>
        <end position="377"/>
    </location>
</feature>
<dbReference type="GO" id="GO:0005634">
    <property type="term" value="C:nucleus"/>
    <property type="evidence" value="ECO:0007669"/>
    <property type="project" value="UniProtKB-SubCell"/>
</dbReference>
<dbReference type="InterPro" id="IPR057365">
    <property type="entry name" value="URGCP"/>
</dbReference>
<evidence type="ECO:0000256" key="7">
    <source>
        <dbReference type="ARBA" id="ARBA00023242"/>
    </source>
</evidence>
<reference evidence="11" key="2">
    <citation type="submission" date="2025-09" db="UniProtKB">
        <authorList>
            <consortium name="Ensembl"/>
        </authorList>
    </citation>
    <scope>IDENTIFICATION</scope>
</reference>
<dbReference type="GO" id="GO:0005525">
    <property type="term" value="F:GTP binding"/>
    <property type="evidence" value="ECO:0007669"/>
    <property type="project" value="UniProtKB-KW"/>
</dbReference>
<feature type="compositionally biased region" description="Low complexity" evidence="8">
    <location>
        <begin position="816"/>
        <end position="864"/>
    </location>
</feature>
<feature type="transmembrane region" description="Helical" evidence="9">
    <location>
        <begin position="80"/>
        <end position="101"/>
    </location>
</feature>
<comment type="subcellular location">
    <subcellularLocation>
        <location evidence="2">Cytoplasm</location>
    </subcellularLocation>
    <subcellularLocation>
        <location evidence="1">Nucleus</location>
    </subcellularLocation>
</comment>
<dbReference type="GO" id="GO:0005737">
    <property type="term" value="C:cytoplasm"/>
    <property type="evidence" value="ECO:0007669"/>
    <property type="project" value="UniProtKB-SubCell"/>
</dbReference>
<evidence type="ECO:0000256" key="6">
    <source>
        <dbReference type="ARBA" id="ARBA00023134"/>
    </source>
</evidence>
<evidence type="ECO:0000256" key="1">
    <source>
        <dbReference type="ARBA" id="ARBA00004123"/>
    </source>
</evidence>
<keyword evidence="9" id="KW-1133">Transmembrane helix</keyword>
<sequence>MGPGEEATGEQRATLQYTLQATWKPKPLTVTIAVTVAVAVIVAMSGITIADTVIGAAAGAAAGVSILQSLWEAETKTGEVLVTAVAGGLAGIAAAILRSLVGAQSLTASAVTGAMAGAAIVPIARTQLHWVVNKIQVVIDKLQWVLALIKRVKAAVEWCLKALPTATLIVGSGSAAIAAAASQTGLEASQPESVAPQAELLVSGGASQSESVAPQAESAVSQAESVTSGGVSQAESAASPAESVTSGGVSKADSAASQAESVASGGVSQAESAASEAESETSGGVSQAESAETQAELAVSGKASQSESVAPQAESSVSQVEPVTSRGVSQAESAASQAESVASGGVSQAESAASQAESVTSGGVSQADSAASQAESVTSGGVLQAESAATQAGLAVSEGASQSESVAPQAESVTSGGVSKAESAASQAESVTSVGVLQAESAASVAELAASGGASQSESVAPQAESSASQAESATSKGASRPKSAASQAKSAASGGASKAESAASQGASQPELAASQAKSAASGGASQAESAALGRASLAVSAATRGASHAVLEASRGPSLAVSGGASLGVSAAAGGASLGVSAAAGGASLRVSAAAGRASQAVSAAAGGASLGISAASAGATGLSQGLLGGLGLLAGAKCAIFGSHRHRKLQTEAVKMLVTHTKVHESSQRDKFPQTDRSRTKKTEREQPLLMPESVTSGGVSQAESAASKAESAASGGASQAESVASHAESAASQAESAASHADLAASQAESVTSGGVSQAESAASQAELAASGGTSQSESVAPQAESLASGGASQAEMAASGRTSQSESVTPQAESSALGGAAQSESAASGGAAQSESSESGGASQAESSALGGAAQSGSAASGGAGQSESAESGGSSQAESAATHEELAGSGGTSQPESVASQAKSTAPREALQTESAASEAESLASQAESAGSQAESAASHAESATSGGSLQAQSLALHAETAASGGTPQAESAASHADLAASQAESAVSQAESALSRGVLQTESEASLGVLAAAGSASLGVSAASAGATGFSQELLGGLGLAAGAKSAIFGSHRHRQLQTEAVEMLVTHTIIHESSQRDKFPQTDRSRTKKTEREQPPLMPDSSENTEKCVTGNRIPEQMTEDTTSNDSVKGEHKETTGVRSDQHVQQEKIGREKIKHLFHKLHLEGKRCNKLITSDVLQITEHSLQFHESCAEEELVQTFLQKVLMMNYRARYIHVNKTSQQDHTQERYTDLSEDNADIFKAESLSNKGTRQPERIHPMDVQMAVFHCADGLLKQMMVTKLSQCQHALPLLVPDPFTQQIEFPLWTFRQIIKNWKMRNINNEIISQTQPIYKTETPMVFFFRFGSVSSSKSQLMNSLINEKHNTFFHRNCPGSSRTRELMDGVVEITWFCPSGKNTDKFSECVAFCNLHGDAGDHEKQLQILTDMSSVNVVLLPRLDRNDRHAAKIQNLYNNRKPLICIFTEDESTVTEMMKGKFKIGLKNRSQSDVSDELRRIINDCVSESSSTFRLEDVSKHSDIRVDEEDDDDCRRGREAAQQMMSLLEKKDLREIKESFLPHQGKLWHQWSQKNRELHRPRAEEKEIDISRKQTEMMNIRQQQHSFKISDFIKFLTKKMNSQAEHEKMFFLKWLRILLDEYTSADLSALHHKYDETWSTSIKLKKKHCKSEQLKAEQIDLEKISEEIQAVTFGLEHIMREIGQIYESCSFVNENKKDLQVHFSSLPSLAAETMISGFPLELMDGDAAHVPVIWISAVLDQLIQKLGDQRVFVLSVLGLQSSGKSTMLNAMFGLQSAVSAGRTTRGAFMQLIRVSDEMKTQMNTDYILVVETEGLHARELAGRSTKDHDSELATFVVGLGNLTLINIFGENPSEMQDILRIVVQAFMRMKKVRPNPSCVFVHQNISEVTTGERNMEGRRRLQETLDEMTKLTAKDEDSDAECFSDVIRFDFQNDVKYFASLWEGNPPMAPPNPNYCENIQELKKSILSHATQSYGMMLAHLKDHIKDLWEDLLNERFVFRFRNALEISAYRKLETEYSKWSWSLRRAMMETKNKLHNKIENEVIHEVEETDLQRELKNTSEEVNKSMSEFFEKNKDDDILIQWKTSFEIKIKELRENIIRETKRKLYEILQQQDLKKRIDALRTRHENILYEKSKELALKLKTKAHDEEKLNKKFDLIWKQSVKKIIKDTRAIKDIDIMRDLREILSASYGTPVDHWKARRDVFLVMNYYDYVKVKRSSGVFSKDKESLGYALSKEDDIQIRSLVTDVVQQTDTIIQSFNVSEMGYNISYIQQLTDYIKKSVTKYEEGSVKCVFKKQFFIDLVYSICKRANEMITDQQRLFRDANDPVIYAEKKRKNYYRIFQKYCHGAASASIFGEIICQKLKEPIEQSVYKKTARDLTDEMRINCESLNGNRSNLEKHILKTLAEEEEFDKYMNYIHNPRDLFKSFIRDEVSRYIIDKFSLSVFPRMKENIEFLQQKIMKAAHESTEHVQVNRGDAGLWWKSFTQQLSDELIFSEKDFSGVKLDYVDFKLLEDVIRQELTALMSEISSRFNTETFPVNLDYKFRPDEIVIDHLCQCCWAQCPFCGATCTNTLENHDGDHSVGFHRVTGIAGLSYRGSRDLAVKICTSAVANRNQYFYPNNSDNILPSTEYRKAGGVFADWSIPPDLSDLPYWKWFVSRFKDNLENYYDKTFVCCEIPDKWRKYSKQEATESLDQYI</sequence>
<feature type="compositionally biased region" description="Low complexity" evidence="8">
    <location>
        <begin position="703"/>
        <end position="777"/>
    </location>
</feature>